<accession>A0A378U529</accession>
<name>A0A378U529_MYCFO</name>
<gene>
    <name evidence="2" type="ORF">NCTC1542_00074</name>
</gene>
<dbReference type="Gene3D" id="1.20.1290.10">
    <property type="entry name" value="AhpD-like"/>
    <property type="match status" value="1"/>
</dbReference>
<dbReference type="InterPro" id="IPR052512">
    <property type="entry name" value="4CMD/NDH-1_regulator"/>
</dbReference>
<reference evidence="2 3" key="1">
    <citation type="submission" date="2018-06" db="EMBL/GenBank/DDBJ databases">
        <authorList>
            <consortium name="Pathogen Informatics"/>
            <person name="Doyle S."/>
        </authorList>
    </citation>
    <scope>NUCLEOTIDE SEQUENCE [LARGE SCALE GENOMIC DNA]</scope>
    <source>
        <strain evidence="2 3">NCTC1542</strain>
    </source>
</reference>
<dbReference type="InterPro" id="IPR003779">
    <property type="entry name" value="CMD-like"/>
</dbReference>
<dbReference type="Proteomes" id="UP000255389">
    <property type="component" value="Unassembled WGS sequence"/>
</dbReference>
<dbReference type="EMBL" id="UGQY01000001">
    <property type="protein sequence ID" value="STZ72537.1"/>
    <property type="molecule type" value="Genomic_DNA"/>
</dbReference>
<keyword evidence="2" id="KW-0456">Lyase</keyword>
<dbReference type="PANTHER" id="PTHR33570">
    <property type="entry name" value="4-CARBOXYMUCONOLACTONE DECARBOXYLASE FAMILY PROTEIN"/>
    <property type="match status" value="1"/>
</dbReference>
<dbReference type="EC" id="4.1.1.44" evidence="2"/>
<organism evidence="2 3">
    <name type="scientific">Mycolicibacterium fortuitum</name>
    <name type="common">Mycobacterium fortuitum</name>
    <dbReference type="NCBI Taxonomy" id="1766"/>
    <lineage>
        <taxon>Bacteria</taxon>
        <taxon>Bacillati</taxon>
        <taxon>Actinomycetota</taxon>
        <taxon>Actinomycetes</taxon>
        <taxon>Mycobacteriales</taxon>
        <taxon>Mycobacteriaceae</taxon>
        <taxon>Mycolicibacterium</taxon>
    </lineage>
</organism>
<protein>
    <submittedName>
        <fullName evidence="2">4-carboxymuconolactone decarboxylase</fullName>
        <ecNumber evidence="2">4.1.1.44</ecNumber>
    </submittedName>
</protein>
<dbReference type="GO" id="GO:0051920">
    <property type="term" value="F:peroxiredoxin activity"/>
    <property type="evidence" value="ECO:0007669"/>
    <property type="project" value="InterPro"/>
</dbReference>
<dbReference type="InterPro" id="IPR029032">
    <property type="entry name" value="AhpD-like"/>
</dbReference>
<proteinExistence type="predicted"/>
<dbReference type="Pfam" id="PF02627">
    <property type="entry name" value="CMD"/>
    <property type="match status" value="1"/>
</dbReference>
<dbReference type="AlphaFoldDB" id="A0A378U529"/>
<dbReference type="PANTHER" id="PTHR33570:SF2">
    <property type="entry name" value="CARBOXYMUCONOLACTONE DECARBOXYLASE-LIKE DOMAIN-CONTAINING PROTEIN"/>
    <property type="match status" value="1"/>
</dbReference>
<evidence type="ECO:0000313" key="3">
    <source>
        <dbReference type="Proteomes" id="UP000255389"/>
    </source>
</evidence>
<dbReference type="GO" id="GO:0047575">
    <property type="term" value="F:4-carboxymuconolactone decarboxylase activity"/>
    <property type="evidence" value="ECO:0007669"/>
    <property type="project" value="UniProtKB-EC"/>
</dbReference>
<dbReference type="SUPFAM" id="SSF69118">
    <property type="entry name" value="AhpD-like"/>
    <property type="match status" value="1"/>
</dbReference>
<evidence type="ECO:0000313" key="2">
    <source>
        <dbReference type="EMBL" id="STZ72537.1"/>
    </source>
</evidence>
<sequence>MSETTELGLKTMDAVYGPGFAESLPDERTPMLEMTVDHLFGEVWSRPGLSIRDRRLLVLGATAALGRADLVEIQVRGALANDELSAGELREAVLQLQYYVGWGNGTQLNNGVEAALRAHAESNHEKPENHK</sequence>
<dbReference type="RefSeq" id="WP_216624000.1">
    <property type="nucleotide sequence ID" value="NZ_JAAZWN010000005.1"/>
</dbReference>
<feature type="domain" description="Carboxymuconolactone decarboxylase-like" evidence="1">
    <location>
        <begin position="31"/>
        <end position="104"/>
    </location>
</feature>
<evidence type="ECO:0000259" key="1">
    <source>
        <dbReference type="Pfam" id="PF02627"/>
    </source>
</evidence>